<reference evidence="2" key="1">
    <citation type="submission" date="2015-10" db="EMBL/GenBank/DDBJ databases">
        <authorList>
            <person name="Lehtovirta-Morley L.E."/>
            <person name="Vieille C."/>
        </authorList>
    </citation>
    <scope>NUCLEOTIDE SEQUENCE [LARGE SCALE GENOMIC DNA]</scope>
</reference>
<dbReference type="PANTHER" id="PTHR37953:SF1">
    <property type="entry name" value="UPF0127 PROTEIN MJ1496"/>
    <property type="match status" value="1"/>
</dbReference>
<dbReference type="Pfam" id="PF02643">
    <property type="entry name" value="DUF192"/>
    <property type="match status" value="1"/>
</dbReference>
<dbReference type="Proteomes" id="UP000196239">
    <property type="component" value="Chromosome 1"/>
</dbReference>
<sequence>MMKKIILSAMLLSILIFSTASSFAQTNSTVQDFKTLQQQKNQNSPNLSYAVFYITENDKCSDSEYKSLKFYQVVTDEYLSLYGISHDLQGSLCVPLKNYQSYFSGLSTFTLPVVISDNTVGQQLVQQGFYGMYEITGTGMQAIYVCSCDTKIESWAGAWILSHELSHFSLRYFGESDDIAVSWVHYIQALENDCQQGDFSKICPQYSASVTSPSGDQIPVMVIYGQGPSSNLPKNAPQSEALTLPESSIVPTQNPACQTNQVCILPGDYVKYQITTPDLNQTIRFDFTNPTDNKNITVKTSVVQNGSPASESDVLDLTKSLFLRPSGQTSNFMYMLPIPLKLNSAYHPVAVQFNNYTRNVMSAQNTNQTNSILVQIDKDTGILVNLAVSNVVNINGKTLVSQQSYKLVDTNKITFSNYIAGTIVIPSWVKLDAKFWSDGSITDAQFIQGIKYLIEHNIVKIPPGATNSPSTQIPSWVKDDAKYWSSDTISDNEFAGALQYMVSNGIIPVSSVQNDSTTSSSGLPTGHIMIGNVSLDVEIANTMQSQIKGLQYHTPLTFSQGMLFSFPQPQEIPIWMKDMQFPIDIIWIDSSGNVLRVEKNAPVCTSDPCTVYAQDLLDAQYVLEVASGFADKFGITTNSHMKIMTALP</sequence>
<protein>
    <submittedName>
        <fullName evidence="1">Uncharacterized protein</fullName>
    </submittedName>
</protein>
<organism evidence="1 2">
    <name type="scientific">Nitrosotalea devaniterrae</name>
    <dbReference type="NCBI Taxonomy" id="1078905"/>
    <lineage>
        <taxon>Archaea</taxon>
        <taxon>Nitrososphaerota</taxon>
        <taxon>Nitrososphaeria</taxon>
        <taxon>Nitrosotaleales</taxon>
        <taxon>Nitrosotaleaceae</taxon>
        <taxon>Nitrosotalea</taxon>
    </lineage>
</organism>
<proteinExistence type="predicted"/>
<evidence type="ECO:0000313" key="2">
    <source>
        <dbReference type="Proteomes" id="UP000196239"/>
    </source>
</evidence>
<dbReference type="InterPro" id="IPR038695">
    <property type="entry name" value="Saro_0823-like_sf"/>
</dbReference>
<name>A0A128A4B6_9ARCH</name>
<dbReference type="AlphaFoldDB" id="A0A128A4B6"/>
<dbReference type="EMBL" id="LN890280">
    <property type="protein sequence ID" value="CUR52191.1"/>
    <property type="molecule type" value="Genomic_DNA"/>
</dbReference>
<evidence type="ECO:0000313" key="1">
    <source>
        <dbReference type="EMBL" id="CUR52191.1"/>
    </source>
</evidence>
<dbReference type="KEGG" id="ndv:NDEV_1426"/>
<dbReference type="Gene3D" id="2.60.120.1140">
    <property type="entry name" value="Protein of unknown function DUF192"/>
    <property type="match status" value="1"/>
</dbReference>
<accession>A0A128A4B6</accession>
<dbReference type="PANTHER" id="PTHR37953">
    <property type="entry name" value="UPF0127 PROTEIN MJ1496"/>
    <property type="match status" value="1"/>
</dbReference>
<dbReference type="InterPro" id="IPR003795">
    <property type="entry name" value="DUF192"/>
</dbReference>
<keyword evidence="2" id="KW-1185">Reference proteome</keyword>
<gene>
    <name evidence="1" type="ORF">NDEV_1426</name>
</gene>